<evidence type="ECO:0000256" key="2">
    <source>
        <dbReference type="ARBA" id="ARBA00022723"/>
    </source>
</evidence>
<keyword evidence="4 5" id="KW-0408">Iron</keyword>
<keyword evidence="3 5" id="KW-0560">Oxidoreductase</keyword>
<organism evidence="7 8">
    <name type="scientific">Cytospora mali</name>
    <name type="common">Apple Valsa canker fungus</name>
    <name type="synonym">Valsa mali</name>
    <dbReference type="NCBI Taxonomy" id="578113"/>
    <lineage>
        <taxon>Eukaryota</taxon>
        <taxon>Fungi</taxon>
        <taxon>Dikarya</taxon>
        <taxon>Ascomycota</taxon>
        <taxon>Pezizomycotina</taxon>
        <taxon>Sordariomycetes</taxon>
        <taxon>Sordariomycetidae</taxon>
        <taxon>Diaporthales</taxon>
        <taxon>Cytosporaceae</taxon>
        <taxon>Cytospora</taxon>
    </lineage>
</organism>
<gene>
    <name evidence="7" type="ORF">VP1G_00270</name>
</gene>
<dbReference type="InterPro" id="IPR044861">
    <property type="entry name" value="IPNS-like_FE2OG_OXY"/>
</dbReference>
<dbReference type="GO" id="GO:0044283">
    <property type="term" value="P:small molecule biosynthetic process"/>
    <property type="evidence" value="ECO:0007669"/>
    <property type="project" value="UniProtKB-ARBA"/>
</dbReference>
<keyword evidence="2 5" id="KW-0479">Metal-binding</keyword>
<dbReference type="GO" id="GO:0046872">
    <property type="term" value="F:metal ion binding"/>
    <property type="evidence" value="ECO:0007669"/>
    <property type="project" value="UniProtKB-KW"/>
</dbReference>
<dbReference type="GO" id="GO:0016491">
    <property type="term" value="F:oxidoreductase activity"/>
    <property type="evidence" value="ECO:0007669"/>
    <property type="project" value="UniProtKB-KW"/>
</dbReference>
<name>A0A194ULP5_CYTMA</name>
<keyword evidence="8" id="KW-1185">Reference proteome</keyword>
<evidence type="ECO:0000256" key="1">
    <source>
        <dbReference type="ARBA" id="ARBA00008056"/>
    </source>
</evidence>
<dbReference type="InterPro" id="IPR005123">
    <property type="entry name" value="Oxoglu/Fe-dep_dioxygenase_dom"/>
</dbReference>
<comment type="similarity">
    <text evidence="1 5">Belongs to the iron/ascorbate-dependent oxidoreductase family.</text>
</comment>
<dbReference type="InterPro" id="IPR027443">
    <property type="entry name" value="IPNS-like_sf"/>
</dbReference>
<dbReference type="Gene3D" id="2.60.120.330">
    <property type="entry name" value="B-lactam Antibiotic, Isopenicillin N Synthase, Chain"/>
    <property type="match status" value="1"/>
</dbReference>
<dbReference type="PRINTS" id="PR00682">
    <property type="entry name" value="IPNSYNTHASE"/>
</dbReference>
<dbReference type="AlphaFoldDB" id="A0A194ULP5"/>
<accession>A0A194ULP5</accession>
<dbReference type="PANTHER" id="PTHR10209:SF804">
    <property type="entry name" value="FE2OG DIOXYGENASE DOMAIN-CONTAINING PROTEIN"/>
    <property type="match status" value="1"/>
</dbReference>
<dbReference type="Pfam" id="PF03171">
    <property type="entry name" value="2OG-FeII_Oxy"/>
    <property type="match status" value="1"/>
</dbReference>
<dbReference type="Proteomes" id="UP000078576">
    <property type="component" value="Unassembled WGS sequence"/>
</dbReference>
<dbReference type="PROSITE" id="PS51471">
    <property type="entry name" value="FE2OG_OXY"/>
    <property type="match status" value="1"/>
</dbReference>
<feature type="domain" description="Fe2OG dioxygenase" evidence="6">
    <location>
        <begin position="241"/>
        <end position="343"/>
    </location>
</feature>
<protein>
    <recommendedName>
        <fullName evidence="6">Fe2OG dioxygenase domain-containing protein</fullName>
    </recommendedName>
</protein>
<dbReference type="SUPFAM" id="SSF51197">
    <property type="entry name" value="Clavaminate synthase-like"/>
    <property type="match status" value="1"/>
</dbReference>
<reference evidence="8" key="1">
    <citation type="submission" date="2014-12" db="EMBL/GenBank/DDBJ databases">
        <title>Genome Sequence of Valsa Canker Pathogens Uncovers a Specific Adaption of Colonization on Woody Bark.</title>
        <authorList>
            <person name="Yin Z."/>
            <person name="Liu H."/>
            <person name="Gao X."/>
            <person name="Li Z."/>
            <person name="Song N."/>
            <person name="Ke X."/>
            <person name="Dai Q."/>
            <person name="Wu Y."/>
            <person name="Sun Y."/>
            <person name="Xu J.-R."/>
            <person name="Kang Z.K."/>
            <person name="Wang L."/>
            <person name="Huang L."/>
        </authorList>
    </citation>
    <scope>NUCLEOTIDE SEQUENCE [LARGE SCALE GENOMIC DNA]</scope>
    <source>
        <strain evidence="8">SXYL134</strain>
    </source>
</reference>
<dbReference type="Pfam" id="PF14226">
    <property type="entry name" value="DIOX_N"/>
    <property type="match status" value="1"/>
</dbReference>
<evidence type="ECO:0000256" key="4">
    <source>
        <dbReference type="ARBA" id="ARBA00023004"/>
    </source>
</evidence>
<dbReference type="OrthoDB" id="288590at2759"/>
<proteinExistence type="inferred from homology"/>
<evidence type="ECO:0000256" key="3">
    <source>
        <dbReference type="ARBA" id="ARBA00023002"/>
    </source>
</evidence>
<evidence type="ECO:0000313" key="8">
    <source>
        <dbReference type="Proteomes" id="UP000078576"/>
    </source>
</evidence>
<dbReference type="PANTHER" id="PTHR10209">
    <property type="entry name" value="OXIDOREDUCTASE, 2OG-FE II OXYGENASE FAMILY PROTEIN"/>
    <property type="match status" value="1"/>
</dbReference>
<dbReference type="InterPro" id="IPR026992">
    <property type="entry name" value="DIOX_N"/>
</dbReference>
<evidence type="ECO:0000256" key="5">
    <source>
        <dbReference type="RuleBase" id="RU003682"/>
    </source>
</evidence>
<evidence type="ECO:0000313" key="7">
    <source>
        <dbReference type="EMBL" id="KUI52585.1"/>
    </source>
</evidence>
<sequence>MAEVMNPAPAGAAPVADLKDSSQYVYFHSGSETTYRKVAEKPSSFTSIPTIDLSNIDSPSPEDRKKIAKEIYDACHKCGFFYVQNHGIPEQVVSDTFDLLKRFFALDLETKMDAHVQKNPAIRGYEPMMETRLDPRTKGGKSLWPISEHVHANRLSDTKEAFTMGDCVIEPEQDYVGKTGRQPPSHITNPQNIWPKDAPWWREGLYNYYNHILPLAMKLVKIFALAFDLEETALDECFKFPITGMRALYYPPTPVDDDSPSIGLGAHSDFSWLTLVLQDEVPALEVLNQDGIWVDAPPKPGTFVCNVGQYLERQSNGRFPATVHRVRNRTGHERYSLPFFLTMDQDVDCEVLDCCVDEGEKPKYEKMNVGDLYIRRVLPARTKHPTSIKYKDVPQEVWKYDMLLS</sequence>
<dbReference type="EMBL" id="KN714666">
    <property type="protein sequence ID" value="KUI52585.1"/>
    <property type="molecule type" value="Genomic_DNA"/>
</dbReference>
<evidence type="ECO:0000259" key="6">
    <source>
        <dbReference type="PROSITE" id="PS51471"/>
    </source>
</evidence>